<accession>A0A9P5R1X1</accession>
<reference evidence="1" key="1">
    <citation type="journal article" date="2020" name="Fungal Divers.">
        <title>Resolving the Mortierellaceae phylogeny through synthesis of multi-gene phylogenetics and phylogenomics.</title>
        <authorList>
            <person name="Vandepol N."/>
            <person name="Liber J."/>
            <person name="Desiro A."/>
            <person name="Na H."/>
            <person name="Kennedy M."/>
            <person name="Barry K."/>
            <person name="Grigoriev I.V."/>
            <person name="Miller A.N."/>
            <person name="O'Donnell K."/>
            <person name="Stajich J.E."/>
            <person name="Bonito G."/>
        </authorList>
    </citation>
    <scope>NUCLEOTIDE SEQUENCE</scope>
    <source>
        <strain evidence="1">NRRL 6426</strain>
    </source>
</reference>
<organism evidence="1 2">
    <name type="scientific">Linnemannia schmuckeri</name>
    <dbReference type="NCBI Taxonomy" id="64567"/>
    <lineage>
        <taxon>Eukaryota</taxon>
        <taxon>Fungi</taxon>
        <taxon>Fungi incertae sedis</taxon>
        <taxon>Mucoromycota</taxon>
        <taxon>Mortierellomycotina</taxon>
        <taxon>Mortierellomycetes</taxon>
        <taxon>Mortierellales</taxon>
        <taxon>Mortierellaceae</taxon>
        <taxon>Linnemannia</taxon>
    </lineage>
</organism>
<name>A0A9P5R1X1_9FUNG</name>
<dbReference type="OrthoDB" id="2433906at2759"/>
<evidence type="ECO:0000313" key="1">
    <source>
        <dbReference type="EMBL" id="KAF9117923.1"/>
    </source>
</evidence>
<dbReference type="EMBL" id="JAAAUQ010003312">
    <property type="protein sequence ID" value="KAF9117923.1"/>
    <property type="molecule type" value="Genomic_DNA"/>
</dbReference>
<evidence type="ECO:0000313" key="2">
    <source>
        <dbReference type="Proteomes" id="UP000748756"/>
    </source>
</evidence>
<gene>
    <name evidence="1" type="ORF">BG015_006820</name>
</gene>
<keyword evidence="2" id="KW-1185">Reference proteome</keyword>
<protein>
    <submittedName>
        <fullName evidence="1">Uncharacterized protein</fullName>
    </submittedName>
</protein>
<sequence>MEGVIVTNQQPAVGAVVQEPSLPTTAQESTTSAPGLSPRPVFYNLVVKSKAVYQPNFRFRRWLENEKKAIPDDENESVLDIETRLPPLKGQEASVVNYIKEL</sequence>
<dbReference type="Proteomes" id="UP000748756">
    <property type="component" value="Unassembled WGS sequence"/>
</dbReference>
<proteinExistence type="predicted"/>
<comment type="caution">
    <text evidence="1">The sequence shown here is derived from an EMBL/GenBank/DDBJ whole genome shotgun (WGS) entry which is preliminary data.</text>
</comment>
<dbReference type="AlphaFoldDB" id="A0A9P5R1X1"/>
<feature type="non-terminal residue" evidence="1">
    <location>
        <position position="102"/>
    </location>
</feature>